<comment type="subunit">
    <text evidence="8">Part of the FGAM synthase complex composed of 1 PurL, 1 PurQ and 2 PurS subunits.</text>
</comment>
<keyword evidence="3 8" id="KW-0547">Nucleotide-binding</keyword>
<dbReference type="PROSITE" id="PS51273">
    <property type="entry name" value="GATASE_TYPE_1"/>
    <property type="match status" value="1"/>
</dbReference>
<dbReference type="SUPFAM" id="SSF52317">
    <property type="entry name" value="Class I glutamine amidotransferase-like"/>
    <property type="match status" value="1"/>
</dbReference>
<keyword evidence="2 8" id="KW-0436">Ligase</keyword>
<dbReference type="EC" id="3.5.1.2" evidence="8"/>
<dbReference type="CDD" id="cd01740">
    <property type="entry name" value="GATase1_FGAR_AT"/>
    <property type="match status" value="1"/>
</dbReference>
<dbReference type="PATRIC" id="fig|1423759.3.peg.1449"/>
<name>A0A0R1MRJ0_9LACO</name>
<dbReference type="HAMAP" id="MF_00421">
    <property type="entry name" value="PurQ"/>
    <property type="match status" value="1"/>
</dbReference>
<reference evidence="9 10" key="1">
    <citation type="journal article" date="2015" name="Genome Announc.">
        <title>Expanding the biotechnology potential of lactobacilli through comparative genomics of 213 strains and associated genera.</title>
        <authorList>
            <person name="Sun Z."/>
            <person name="Harris H.M."/>
            <person name="McCann A."/>
            <person name="Guo C."/>
            <person name="Argimon S."/>
            <person name="Zhang W."/>
            <person name="Yang X."/>
            <person name="Jeffery I.B."/>
            <person name="Cooney J.C."/>
            <person name="Kagawa T.F."/>
            <person name="Liu W."/>
            <person name="Song Y."/>
            <person name="Salvetti E."/>
            <person name="Wrobel A."/>
            <person name="Rasinkangas P."/>
            <person name="Parkhill J."/>
            <person name="Rea M.C."/>
            <person name="O'Sullivan O."/>
            <person name="Ritari J."/>
            <person name="Douillard F.P."/>
            <person name="Paul Ross R."/>
            <person name="Yang R."/>
            <person name="Briner A.E."/>
            <person name="Felis G.E."/>
            <person name="de Vos W.M."/>
            <person name="Barrangou R."/>
            <person name="Klaenhammer T.R."/>
            <person name="Caufield P.W."/>
            <person name="Cui Y."/>
            <person name="Zhang H."/>
            <person name="O'Toole P.W."/>
        </authorList>
    </citation>
    <scope>NUCLEOTIDE SEQUENCE [LARGE SCALE GENOMIC DNA]</scope>
    <source>
        <strain evidence="9 10">DSM 19519</strain>
    </source>
</reference>
<comment type="catalytic activity">
    <reaction evidence="8">
        <text>N(2)-formyl-N(1)-(5-phospho-beta-D-ribosyl)glycinamide + L-glutamine + ATP + H2O = 2-formamido-N(1)-(5-O-phospho-beta-D-ribosyl)acetamidine + L-glutamate + ADP + phosphate + H(+)</text>
        <dbReference type="Rhea" id="RHEA:17129"/>
        <dbReference type="ChEBI" id="CHEBI:15377"/>
        <dbReference type="ChEBI" id="CHEBI:15378"/>
        <dbReference type="ChEBI" id="CHEBI:29985"/>
        <dbReference type="ChEBI" id="CHEBI:30616"/>
        <dbReference type="ChEBI" id="CHEBI:43474"/>
        <dbReference type="ChEBI" id="CHEBI:58359"/>
        <dbReference type="ChEBI" id="CHEBI:147286"/>
        <dbReference type="ChEBI" id="CHEBI:147287"/>
        <dbReference type="ChEBI" id="CHEBI:456216"/>
        <dbReference type="EC" id="6.3.5.3"/>
    </reaction>
</comment>
<dbReference type="GO" id="GO:0004359">
    <property type="term" value="F:glutaminase activity"/>
    <property type="evidence" value="ECO:0007669"/>
    <property type="project" value="UniProtKB-EC"/>
</dbReference>
<dbReference type="PANTHER" id="PTHR47552">
    <property type="entry name" value="PHOSPHORIBOSYLFORMYLGLYCINAMIDINE SYNTHASE SUBUNIT PURQ"/>
    <property type="match status" value="1"/>
</dbReference>
<dbReference type="NCBIfam" id="NF002957">
    <property type="entry name" value="PRK03619.1"/>
    <property type="match status" value="1"/>
</dbReference>
<evidence type="ECO:0000313" key="10">
    <source>
        <dbReference type="Proteomes" id="UP000051448"/>
    </source>
</evidence>
<organism evidence="9 10">
    <name type="scientific">Liquorilactobacillus hordei DSM 19519</name>
    <dbReference type="NCBI Taxonomy" id="1423759"/>
    <lineage>
        <taxon>Bacteria</taxon>
        <taxon>Bacillati</taxon>
        <taxon>Bacillota</taxon>
        <taxon>Bacilli</taxon>
        <taxon>Lactobacillales</taxon>
        <taxon>Lactobacillaceae</taxon>
        <taxon>Liquorilactobacillus</taxon>
    </lineage>
</organism>
<feature type="active site" evidence="8">
    <location>
        <position position="196"/>
    </location>
</feature>
<dbReference type="UniPathway" id="UPA00074">
    <property type="reaction ID" value="UER00128"/>
</dbReference>
<evidence type="ECO:0000256" key="3">
    <source>
        <dbReference type="ARBA" id="ARBA00022741"/>
    </source>
</evidence>
<evidence type="ECO:0000256" key="5">
    <source>
        <dbReference type="ARBA" id="ARBA00022801"/>
    </source>
</evidence>
<dbReference type="GO" id="GO:0005524">
    <property type="term" value="F:ATP binding"/>
    <property type="evidence" value="ECO:0007669"/>
    <property type="project" value="UniProtKB-KW"/>
</dbReference>
<evidence type="ECO:0000256" key="8">
    <source>
        <dbReference type="HAMAP-Rule" id="MF_00421"/>
    </source>
</evidence>
<dbReference type="Gene3D" id="3.40.50.880">
    <property type="match status" value="1"/>
</dbReference>
<dbReference type="InterPro" id="IPR010075">
    <property type="entry name" value="PRibForGlyAmidine_synth_PurQ"/>
</dbReference>
<evidence type="ECO:0000256" key="2">
    <source>
        <dbReference type="ARBA" id="ARBA00022598"/>
    </source>
</evidence>
<dbReference type="STRING" id="1423759.FC92_GL001381"/>
<evidence type="ECO:0000313" key="9">
    <source>
        <dbReference type="EMBL" id="KRL07810.1"/>
    </source>
</evidence>
<protein>
    <recommendedName>
        <fullName evidence="8">Phosphoribosylformylglycinamidine synthase subunit PurQ</fullName>
        <shortName evidence="8">FGAM synthase</shortName>
        <ecNumber evidence="8">6.3.5.3</ecNumber>
    </recommendedName>
    <alternativeName>
        <fullName evidence="8">Formylglycinamide ribonucleotide amidotransferase subunit I</fullName>
        <shortName evidence="8">FGAR amidotransferase I</shortName>
        <shortName evidence="8">FGAR-AT I</shortName>
    </alternativeName>
    <alternativeName>
        <fullName evidence="8">Glutaminase PurQ</fullName>
        <ecNumber evidence="8">3.5.1.2</ecNumber>
    </alternativeName>
    <alternativeName>
        <fullName evidence="8">Phosphoribosylformylglycinamidine synthase subunit I</fullName>
    </alternativeName>
</protein>
<keyword evidence="4 8" id="KW-0658">Purine biosynthesis</keyword>
<keyword evidence="7 8" id="KW-0315">Glutamine amidotransferase</keyword>
<evidence type="ECO:0000256" key="4">
    <source>
        <dbReference type="ARBA" id="ARBA00022755"/>
    </source>
</evidence>
<evidence type="ECO:0000256" key="6">
    <source>
        <dbReference type="ARBA" id="ARBA00022840"/>
    </source>
</evidence>
<keyword evidence="5 8" id="KW-0378">Hydrolase</keyword>
<dbReference type="AlphaFoldDB" id="A0A0R1MRJ0"/>
<gene>
    <name evidence="8" type="primary">purQ</name>
    <name evidence="9" type="ORF">FC92_GL001381</name>
</gene>
<comment type="subcellular location">
    <subcellularLocation>
        <location evidence="8">Cytoplasm</location>
    </subcellularLocation>
</comment>
<dbReference type="GO" id="GO:0004642">
    <property type="term" value="F:phosphoribosylformylglycinamidine synthase activity"/>
    <property type="evidence" value="ECO:0007669"/>
    <property type="project" value="UniProtKB-UniRule"/>
</dbReference>
<keyword evidence="10" id="KW-1185">Reference proteome</keyword>
<feature type="active site" description="Nucleophile" evidence="8">
    <location>
        <position position="87"/>
    </location>
</feature>
<feature type="active site" evidence="8">
    <location>
        <position position="198"/>
    </location>
</feature>
<dbReference type="Proteomes" id="UP000051448">
    <property type="component" value="Unassembled WGS sequence"/>
</dbReference>
<keyword evidence="1 8" id="KW-0963">Cytoplasm</keyword>
<dbReference type="PANTHER" id="PTHR47552:SF1">
    <property type="entry name" value="PHOSPHORIBOSYLFORMYLGLYCINAMIDINE SYNTHASE SUBUNIT PURQ"/>
    <property type="match status" value="1"/>
</dbReference>
<dbReference type="GO" id="GO:0006189">
    <property type="term" value="P:'de novo' IMP biosynthetic process"/>
    <property type="evidence" value="ECO:0007669"/>
    <property type="project" value="UniProtKB-UniRule"/>
</dbReference>
<accession>A0A0R1MRJ0</accession>
<evidence type="ECO:0000256" key="7">
    <source>
        <dbReference type="ARBA" id="ARBA00022962"/>
    </source>
</evidence>
<comment type="pathway">
    <text evidence="8">Purine metabolism; IMP biosynthesis via de novo pathway; 5-amino-1-(5-phospho-D-ribosyl)imidazole from N(2)-formyl-N(1)-(5-phospho-D-ribosyl)glycinamide: step 1/2.</text>
</comment>
<comment type="caution">
    <text evidence="9">The sequence shown here is derived from an EMBL/GenBank/DDBJ whole genome shotgun (WGS) entry which is preliminary data.</text>
</comment>
<dbReference type="NCBIfam" id="TIGR01737">
    <property type="entry name" value="FGAM_synth_I"/>
    <property type="match status" value="1"/>
</dbReference>
<dbReference type="EC" id="6.3.5.3" evidence="8"/>
<dbReference type="EMBL" id="AZDX01000004">
    <property type="protein sequence ID" value="KRL07810.1"/>
    <property type="molecule type" value="Genomic_DNA"/>
</dbReference>
<sequence length="230" mass="25141">MMKIAVVVFPGSNCDIDLFEALHTVCGADAEYVSYKKDNLKGFDAVMLPGGFSYGDYLRCGAIARFSNIMPAIIEFAAQGKPVFGTCNGFQILTEAGLLPGALKQNDSLKFVCKTVNLIVENNQTIFTTQYKEKEKIALPIAHADGSYYADEETLAELEENQQVVFRYAEENPNGSLNNIAGITNKNGNVLGMMPHPERAVEAMLGNQDGLRLFKSLLENGKVATEEAVR</sequence>
<dbReference type="InterPro" id="IPR029062">
    <property type="entry name" value="Class_I_gatase-like"/>
</dbReference>
<keyword evidence="6 8" id="KW-0067">ATP-binding</keyword>
<dbReference type="SMART" id="SM01211">
    <property type="entry name" value="GATase_5"/>
    <property type="match status" value="1"/>
</dbReference>
<proteinExistence type="inferred from homology"/>
<dbReference type="GO" id="GO:0005737">
    <property type="term" value="C:cytoplasm"/>
    <property type="evidence" value="ECO:0007669"/>
    <property type="project" value="UniProtKB-SubCell"/>
</dbReference>
<dbReference type="PIRSF" id="PIRSF001586">
    <property type="entry name" value="FGAM_synth_I"/>
    <property type="match status" value="1"/>
</dbReference>
<dbReference type="FunFam" id="3.40.50.880:FF:000019">
    <property type="entry name" value="Phosphoribosylformylglycinamidine synthase subunit PurQ"/>
    <property type="match status" value="1"/>
</dbReference>
<evidence type="ECO:0000256" key="1">
    <source>
        <dbReference type="ARBA" id="ARBA00022490"/>
    </source>
</evidence>
<comment type="catalytic activity">
    <reaction evidence="8">
        <text>L-glutamine + H2O = L-glutamate + NH4(+)</text>
        <dbReference type="Rhea" id="RHEA:15889"/>
        <dbReference type="ChEBI" id="CHEBI:15377"/>
        <dbReference type="ChEBI" id="CHEBI:28938"/>
        <dbReference type="ChEBI" id="CHEBI:29985"/>
        <dbReference type="ChEBI" id="CHEBI:58359"/>
        <dbReference type="EC" id="3.5.1.2"/>
    </reaction>
</comment>
<dbReference type="Pfam" id="PF13507">
    <property type="entry name" value="GATase_5"/>
    <property type="match status" value="1"/>
</dbReference>
<comment type="function">
    <text evidence="8">Part of the phosphoribosylformylglycinamidine synthase complex involved in the purines biosynthetic pathway. Catalyzes the ATP-dependent conversion of formylglycinamide ribonucleotide (FGAR) and glutamine to yield formylglycinamidine ribonucleotide (FGAM) and glutamate. The FGAM synthase complex is composed of three subunits. PurQ produces an ammonia molecule by converting glutamine to glutamate. PurL transfers the ammonia molecule to FGAR to form FGAM in an ATP-dependent manner. PurS interacts with PurQ and PurL and is thought to assist in the transfer of the ammonia molecule from PurQ to PurL.</text>
</comment>